<sequence length="357" mass="40542">MKEGEDETSYAKNSLLQQNIILVSWKIVKQAILDLYCTTFQERLNIADLGCSTGPNALLAISEIMDIVDQKRHELGYNPIQFQCFLNDLPWNDFNIVFKALPDFHKKRVEKDPKGSPSFIMGVPGSFYGRLFPDRSLDFVISSSSLHWLSQVPNGLESNAKIHLNRGNINISKTSPPCVLKCYTEQFQRDFSTFITSRSEEIVIGGRMVLTIISRNPDDPTEEENSYAWDCLANALMDMSLEGLVEEGRIDSYNMPFYTPWSGEVMNVIHGNGMFTVDRLEIVEVETDAIKSGCDDVAKGHEWAKNLRAVMEPILVDHFGREIMDDLFCRAGDHFNEFFSRRNPVFTCIVVSLVRKG</sequence>
<dbReference type="GO" id="GO:0046872">
    <property type="term" value="F:metal ion binding"/>
    <property type="evidence" value="ECO:0007669"/>
    <property type="project" value="UniProtKB-KW"/>
</dbReference>
<dbReference type="Pfam" id="PF03492">
    <property type="entry name" value="Methyltransf_7"/>
    <property type="match status" value="1"/>
</dbReference>
<proteinExistence type="predicted"/>
<dbReference type="GO" id="GO:0008168">
    <property type="term" value="F:methyltransferase activity"/>
    <property type="evidence" value="ECO:0007669"/>
    <property type="project" value="InterPro"/>
</dbReference>
<organism evidence="3 4">
    <name type="scientific">Acorus calamus</name>
    <name type="common">Sweet flag</name>
    <dbReference type="NCBI Taxonomy" id="4465"/>
    <lineage>
        <taxon>Eukaryota</taxon>
        <taxon>Viridiplantae</taxon>
        <taxon>Streptophyta</taxon>
        <taxon>Embryophyta</taxon>
        <taxon>Tracheophyta</taxon>
        <taxon>Spermatophyta</taxon>
        <taxon>Magnoliopsida</taxon>
        <taxon>Liliopsida</taxon>
        <taxon>Acoraceae</taxon>
        <taxon>Acorus</taxon>
    </lineage>
</organism>
<protein>
    <submittedName>
        <fullName evidence="3">Jasmonate O-methyltransferase</fullName>
    </submittedName>
</protein>
<name>A0AAV9DKM7_ACOCL</name>
<evidence type="ECO:0000256" key="2">
    <source>
        <dbReference type="ARBA" id="ARBA00022842"/>
    </source>
</evidence>
<dbReference type="PANTHER" id="PTHR31009">
    <property type="entry name" value="S-ADENOSYL-L-METHIONINE:CARBOXYL METHYLTRANSFERASE FAMILY PROTEIN"/>
    <property type="match status" value="1"/>
</dbReference>
<evidence type="ECO:0000313" key="4">
    <source>
        <dbReference type="Proteomes" id="UP001180020"/>
    </source>
</evidence>
<dbReference type="Gene3D" id="1.10.1200.270">
    <property type="entry name" value="Methyltransferase, alpha-helical capping domain"/>
    <property type="match status" value="1"/>
</dbReference>
<dbReference type="InterPro" id="IPR042086">
    <property type="entry name" value="MeTrfase_capping"/>
</dbReference>
<evidence type="ECO:0000256" key="1">
    <source>
        <dbReference type="ARBA" id="ARBA00022723"/>
    </source>
</evidence>
<dbReference type="Gene3D" id="3.40.50.150">
    <property type="entry name" value="Vaccinia Virus protein VP39"/>
    <property type="match status" value="1"/>
</dbReference>
<dbReference type="SUPFAM" id="SSF53335">
    <property type="entry name" value="S-adenosyl-L-methionine-dependent methyltransferases"/>
    <property type="match status" value="1"/>
</dbReference>
<keyword evidence="2" id="KW-0460">Magnesium</keyword>
<reference evidence="3" key="2">
    <citation type="submission" date="2023-06" db="EMBL/GenBank/DDBJ databases">
        <authorList>
            <person name="Ma L."/>
            <person name="Liu K.-W."/>
            <person name="Li Z."/>
            <person name="Hsiao Y.-Y."/>
            <person name="Qi Y."/>
            <person name="Fu T."/>
            <person name="Tang G."/>
            <person name="Zhang D."/>
            <person name="Sun W.-H."/>
            <person name="Liu D.-K."/>
            <person name="Li Y."/>
            <person name="Chen G.-Z."/>
            <person name="Liu X.-D."/>
            <person name="Liao X.-Y."/>
            <person name="Jiang Y.-T."/>
            <person name="Yu X."/>
            <person name="Hao Y."/>
            <person name="Huang J."/>
            <person name="Zhao X.-W."/>
            <person name="Ke S."/>
            <person name="Chen Y.-Y."/>
            <person name="Wu W.-L."/>
            <person name="Hsu J.-L."/>
            <person name="Lin Y.-F."/>
            <person name="Huang M.-D."/>
            <person name="Li C.-Y."/>
            <person name="Huang L."/>
            <person name="Wang Z.-W."/>
            <person name="Zhao X."/>
            <person name="Zhong W.-Y."/>
            <person name="Peng D.-H."/>
            <person name="Ahmad S."/>
            <person name="Lan S."/>
            <person name="Zhang J.-S."/>
            <person name="Tsai W.-C."/>
            <person name="Van De Peer Y."/>
            <person name="Liu Z.-J."/>
        </authorList>
    </citation>
    <scope>NUCLEOTIDE SEQUENCE</scope>
    <source>
        <strain evidence="3">CP</strain>
        <tissue evidence="3">Leaves</tissue>
    </source>
</reference>
<accession>A0AAV9DKM7</accession>
<comment type="caution">
    <text evidence="3">The sequence shown here is derived from an EMBL/GenBank/DDBJ whole genome shotgun (WGS) entry which is preliminary data.</text>
</comment>
<dbReference type="AlphaFoldDB" id="A0AAV9DKM7"/>
<dbReference type="InterPro" id="IPR029063">
    <property type="entry name" value="SAM-dependent_MTases_sf"/>
</dbReference>
<gene>
    <name evidence="3" type="primary">JMT</name>
    <name evidence="3" type="ORF">QJS10_CPB13g00791</name>
</gene>
<keyword evidence="1" id="KW-0479">Metal-binding</keyword>
<reference evidence="3" key="1">
    <citation type="journal article" date="2023" name="Nat. Commun.">
        <title>Diploid and tetraploid genomes of Acorus and the evolution of monocots.</title>
        <authorList>
            <person name="Ma L."/>
            <person name="Liu K.W."/>
            <person name="Li Z."/>
            <person name="Hsiao Y.Y."/>
            <person name="Qi Y."/>
            <person name="Fu T."/>
            <person name="Tang G.D."/>
            <person name="Zhang D."/>
            <person name="Sun W.H."/>
            <person name="Liu D.K."/>
            <person name="Li Y."/>
            <person name="Chen G.Z."/>
            <person name="Liu X.D."/>
            <person name="Liao X.Y."/>
            <person name="Jiang Y.T."/>
            <person name="Yu X."/>
            <person name="Hao Y."/>
            <person name="Huang J."/>
            <person name="Zhao X.W."/>
            <person name="Ke S."/>
            <person name="Chen Y.Y."/>
            <person name="Wu W.L."/>
            <person name="Hsu J.L."/>
            <person name="Lin Y.F."/>
            <person name="Huang M.D."/>
            <person name="Li C.Y."/>
            <person name="Huang L."/>
            <person name="Wang Z.W."/>
            <person name="Zhao X."/>
            <person name="Zhong W.Y."/>
            <person name="Peng D.H."/>
            <person name="Ahmad S."/>
            <person name="Lan S."/>
            <person name="Zhang J.S."/>
            <person name="Tsai W.C."/>
            <person name="Van de Peer Y."/>
            <person name="Liu Z.J."/>
        </authorList>
    </citation>
    <scope>NUCLEOTIDE SEQUENCE</scope>
    <source>
        <strain evidence="3">CP</strain>
    </source>
</reference>
<dbReference type="InterPro" id="IPR005299">
    <property type="entry name" value="MeTrfase_7"/>
</dbReference>
<keyword evidence="4" id="KW-1185">Reference proteome</keyword>
<dbReference type="Proteomes" id="UP001180020">
    <property type="component" value="Unassembled WGS sequence"/>
</dbReference>
<evidence type="ECO:0000313" key="3">
    <source>
        <dbReference type="EMBL" id="KAK1300652.1"/>
    </source>
</evidence>
<dbReference type="EMBL" id="JAUJYO010000013">
    <property type="protein sequence ID" value="KAK1300652.1"/>
    <property type="molecule type" value="Genomic_DNA"/>
</dbReference>